<evidence type="ECO:0000259" key="1">
    <source>
        <dbReference type="Pfam" id="PF13358"/>
    </source>
</evidence>
<accession>A0A4P2QWG3</accession>
<dbReference type="Proteomes" id="UP000295497">
    <property type="component" value="Chromosome"/>
</dbReference>
<dbReference type="InterPro" id="IPR038717">
    <property type="entry name" value="Tc1-like_DDE_dom"/>
</dbReference>
<sequence>MALGNLNTHAAASLIKAFGTERGHALASRFAFHHAPKHASWLNAAEIEASLVSRECLDRNRIPTLAELRGRVRQWDAAAVRARRKINWKFTVGDAERIFGSDWFNRIVSER</sequence>
<reference evidence="2 3" key="1">
    <citation type="submission" date="2015-09" db="EMBL/GenBank/DDBJ databases">
        <title>Sorangium comparison.</title>
        <authorList>
            <person name="Zaburannyi N."/>
            <person name="Bunk B."/>
            <person name="Overmann J."/>
            <person name="Mueller R."/>
        </authorList>
    </citation>
    <scope>NUCLEOTIDE SEQUENCE [LARGE SCALE GENOMIC DNA]</scope>
    <source>
        <strain evidence="2 3">So ce836</strain>
    </source>
</reference>
<organism evidence="2 3">
    <name type="scientific">Sorangium cellulosum</name>
    <name type="common">Polyangium cellulosum</name>
    <dbReference type="NCBI Taxonomy" id="56"/>
    <lineage>
        <taxon>Bacteria</taxon>
        <taxon>Pseudomonadati</taxon>
        <taxon>Myxococcota</taxon>
        <taxon>Polyangia</taxon>
        <taxon>Polyangiales</taxon>
        <taxon>Polyangiaceae</taxon>
        <taxon>Sorangium</taxon>
    </lineage>
</organism>
<dbReference type="Pfam" id="PF13358">
    <property type="entry name" value="DDE_3"/>
    <property type="match status" value="1"/>
</dbReference>
<gene>
    <name evidence="2" type="ORF">SOCE836_069970</name>
</gene>
<proteinExistence type="predicted"/>
<feature type="domain" description="Tc1-like transposase DDE" evidence="1">
    <location>
        <begin position="3"/>
        <end position="69"/>
    </location>
</feature>
<evidence type="ECO:0000313" key="3">
    <source>
        <dbReference type="Proteomes" id="UP000295497"/>
    </source>
</evidence>
<name>A0A4P2QWG3_SORCE</name>
<dbReference type="AlphaFoldDB" id="A0A4P2QWG3"/>
<evidence type="ECO:0000313" key="2">
    <source>
        <dbReference type="EMBL" id="AUX34820.1"/>
    </source>
</evidence>
<dbReference type="EMBL" id="CP012672">
    <property type="protein sequence ID" value="AUX34820.1"/>
    <property type="molecule type" value="Genomic_DNA"/>
</dbReference>
<protein>
    <recommendedName>
        <fullName evidence="1">Tc1-like transposase DDE domain-containing protein</fullName>
    </recommendedName>
</protein>